<keyword evidence="2" id="KW-1185">Reference proteome</keyword>
<organism evidence="1 2">
    <name type="scientific">Catenulispora pinistramenti</name>
    <dbReference type="NCBI Taxonomy" id="2705254"/>
    <lineage>
        <taxon>Bacteria</taxon>
        <taxon>Bacillati</taxon>
        <taxon>Actinomycetota</taxon>
        <taxon>Actinomycetes</taxon>
        <taxon>Catenulisporales</taxon>
        <taxon>Catenulisporaceae</taxon>
        <taxon>Catenulispora</taxon>
    </lineage>
</organism>
<comment type="caution">
    <text evidence="1">The sequence shown here is derived from an EMBL/GenBank/DDBJ whole genome shotgun (WGS) entry which is preliminary data.</text>
</comment>
<accession>A0ABS5KNQ4</accession>
<evidence type="ECO:0000313" key="2">
    <source>
        <dbReference type="Proteomes" id="UP000730482"/>
    </source>
</evidence>
<gene>
    <name evidence="1" type="ORF">KGQ19_12420</name>
</gene>
<protein>
    <recommendedName>
        <fullName evidence="3">Knr4/Smi1-like domain-containing protein</fullName>
    </recommendedName>
</protein>
<dbReference type="Proteomes" id="UP000730482">
    <property type="component" value="Unassembled WGS sequence"/>
</dbReference>
<sequence length="241" mass="27237">MTEDGYLHGAFDDRHQTWDFVRSFAAAYSEPLRPGDGVEAARLDAVEARLGLVLPAALREAYLLFGARDDLTRWQDRLLPPDELHVDDAREALVFRRENQGCTSWGVRLWDLGRDRDDPPTVVQDRGRWAPFTDRLSILAAEMVLLEAMFSKDPARGLYDTTEFDWDEQGSLLESRYEPLGLPGIPQWSAPDGRPIRWYQGPDVLIREDGGGTWLWVHGRTPAAVDAVRAALPASWQLVPD</sequence>
<evidence type="ECO:0000313" key="1">
    <source>
        <dbReference type="EMBL" id="MBS2547677.1"/>
    </source>
</evidence>
<evidence type="ECO:0008006" key="3">
    <source>
        <dbReference type="Google" id="ProtNLM"/>
    </source>
</evidence>
<dbReference type="EMBL" id="JAAFYZ010000032">
    <property type="protein sequence ID" value="MBS2547677.1"/>
    <property type="molecule type" value="Genomic_DNA"/>
</dbReference>
<name>A0ABS5KNQ4_9ACTN</name>
<proteinExistence type="predicted"/>
<reference evidence="1 2" key="1">
    <citation type="submission" date="2020-02" db="EMBL/GenBank/DDBJ databases">
        <title>Acidophilic actinobacteria isolated from forest soil.</title>
        <authorList>
            <person name="Golinska P."/>
        </authorList>
    </citation>
    <scope>NUCLEOTIDE SEQUENCE [LARGE SCALE GENOMIC DNA]</scope>
    <source>
        <strain evidence="1 2">NL8</strain>
    </source>
</reference>
<dbReference type="RefSeq" id="WP_212009256.1">
    <property type="nucleotide sequence ID" value="NZ_JAAFYZ010000032.1"/>
</dbReference>